<keyword evidence="1" id="KW-0732">Signal</keyword>
<dbReference type="RefSeq" id="WP_026707518.1">
    <property type="nucleotide sequence ID" value="NZ_CAXBLC010000011.1"/>
</dbReference>
<evidence type="ECO:0000256" key="1">
    <source>
        <dbReference type="SAM" id="SignalP"/>
    </source>
</evidence>
<feature type="chain" id="PRO_5045336132" evidence="1">
    <location>
        <begin position="32"/>
        <end position="304"/>
    </location>
</feature>
<protein>
    <submittedName>
        <fullName evidence="2">Metalloprotease</fullName>
    </submittedName>
</protein>
<keyword evidence="2" id="KW-0482">Metalloprotease</keyword>
<comment type="caution">
    <text evidence="2">The sequence shown here is derived from an EMBL/GenBank/DDBJ whole genome shotgun (WGS) entry which is preliminary data.</text>
</comment>
<keyword evidence="3" id="KW-1185">Reference proteome</keyword>
<evidence type="ECO:0000313" key="2">
    <source>
        <dbReference type="EMBL" id="MEZ7515306.1"/>
    </source>
</evidence>
<evidence type="ECO:0000313" key="3">
    <source>
        <dbReference type="Proteomes" id="UP001568894"/>
    </source>
</evidence>
<accession>A0ABV4KCF4</accession>
<keyword evidence="2" id="KW-0378">Hydrolase</keyword>
<dbReference type="GO" id="GO:0008237">
    <property type="term" value="F:metallopeptidase activity"/>
    <property type="evidence" value="ECO:0007669"/>
    <property type="project" value="UniProtKB-KW"/>
</dbReference>
<proteinExistence type="predicted"/>
<dbReference type="Proteomes" id="UP001568894">
    <property type="component" value="Unassembled WGS sequence"/>
</dbReference>
<dbReference type="PROSITE" id="PS51257">
    <property type="entry name" value="PROKAR_LIPOPROTEIN"/>
    <property type="match status" value="1"/>
</dbReference>
<keyword evidence="2" id="KW-0645">Protease</keyword>
<reference evidence="2 3" key="1">
    <citation type="submission" date="2023-05" db="EMBL/GenBank/DDBJ databases">
        <title>Adaptations of aquatic viruses from atmosphere-close ecosystems of the Central Arctic Ocean.</title>
        <authorList>
            <person name="Rahlff J."/>
            <person name="Holmfeldt K."/>
        </authorList>
    </citation>
    <scope>NUCLEOTIDE SEQUENCE [LARGE SCALE GENOMIC DNA]</scope>
    <source>
        <strain evidence="2 3">Arc14</strain>
    </source>
</reference>
<name>A0ABV4KCF4_9FLAO</name>
<gene>
    <name evidence="2" type="ORF">QO192_08430</name>
</gene>
<sequence length="304" mass="33774">MKKLKFSRYNTMFCTVASLALLASCSSNDEAQMDESGLAVSEGFALSGDDLIFNDFTAQCSYVDGNWSSTAYLNTTMINTTQTNFIYAQNTKIANVFGQAAVTLKMVHDNSNVNSTYNAISYSNPKKIYFGEAIYVAALAKGQIVPAMILAHEFGHQLQYTYNLPSKKESTARPNELEADGFAGYYMRKPTGYNATWEQAGPGFEFAYAIGDNNTTSAGHHGTPPQRRSAARLGWYLGNYDLSASDFDYNFFYYYDNVLSGSYRTTTPERIDPKIDAFIKSKMSELRKIQSGEISAEEFINLGN</sequence>
<feature type="signal peptide" evidence="1">
    <location>
        <begin position="1"/>
        <end position="31"/>
    </location>
</feature>
<organism evidence="2 3">
    <name type="scientific">Flavobacterium frigidarium</name>
    <dbReference type="NCBI Taxonomy" id="99286"/>
    <lineage>
        <taxon>Bacteria</taxon>
        <taxon>Pseudomonadati</taxon>
        <taxon>Bacteroidota</taxon>
        <taxon>Flavobacteriia</taxon>
        <taxon>Flavobacteriales</taxon>
        <taxon>Flavobacteriaceae</taxon>
        <taxon>Flavobacterium</taxon>
    </lineage>
</organism>
<dbReference type="EMBL" id="JASMRN010000006">
    <property type="protein sequence ID" value="MEZ7515306.1"/>
    <property type="molecule type" value="Genomic_DNA"/>
</dbReference>